<dbReference type="Gene3D" id="3.90.930.60">
    <property type="match status" value="1"/>
</dbReference>
<dbReference type="OrthoDB" id="4219774at2"/>
<evidence type="ECO:0000313" key="2">
    <source>
        <dbReference type="Proteomes" id="UP000272729"/>
    </source>
</evidence>
<comment type="caution">
    <text evidence="1">The sequence shown here is derived from an EMBL/GenBank/DDBJ whole genome shotgun (WGS) entry which is preliminary data.</text>
</comment>
<protein>
    <recommendedName>
        <fullName evidence="3">Thiazole-containing bacteriocin maturation protein</fullName>
    </recommendedName>
</protein>
<accession>A0A495WZ10</accession>
<dbReference type="EMBL" id="RBXR01000001">
    <property type="protein sequence ID" value="RKT66867.1"/>
    <property type="molecule type" value="Genomic_DNA"/>
</dbReference>
<keyword evidence="2" id="KW-1185">Reference proteome</keyword>
<dbReference type="Proteomes" id="UP000272729">
    <property type="component" value="Unassembled WGS sequence"/>
</dbReference>
<dbReference type="AlphaFoldDB" id="A0A495WZ10"/>
<evidence type="ECO:0000313" key="1">
    <source>
        <dbReference type="EMBL" id="RKT66867.1"/>
    </source>
</evidence>
<proteinExistence type="predicted"/>
<evidence type="ECO:0008006" key="3">
    <source>
        <dbReference type="Google" id="ProtNLM"/>
    </source>
</evidence>
<sequence length="577" mass="62033">MRPRLRADVRYVKSSEGVYVRGSAGACTLTGGAAYEWLDRLAPFLTGEHALDDLVAPLKSEQRDVVEHLVRSLLDQQLLVDARDDEPHSLTEEEQRVYAPEIAFLRYATDSAEHRFERLRSARVALVGHGPVLAALLEAGLRSGWRRVEVCTDDVVPPGAVRDSAQEVVVHTGPPSDPDLLLCVSDRPMELDAKAVGLVLVGGAEAWVTAVGPPERVVACTRRLGSLHDSDEDLLTGPVPGIIAAHVALSCFRHLTGTAAEEPVLTRIDLRDLSARTHRPLPYAFTEPVRTDAVADTDRVDERLVDERVGVLRALDEDDLPQVPLAVCRATVSDPEAVLPGWAPLPQVVGWGVDRDRARWHTALAALATYGSLVDRGGERVDLLTGRPCAMPAVNAQAPYRAPVGVAAGRSWGDAVAAGLRAHCEALVSRSDEPGRPCDPETVVRSSGDERTVELLRLLRAADVPVEVADQGDVLGVPAFVFRVAGESVVTCAATAVEALRDGLERVLLRRQCGPQAVITRWVAEGDGLPAADDPRCRSLATALRRAGRTVVAVPLVADDAVRERVPCLVRVVVGDD</sequence>
<dbReference type="RefSeq" id="WP_147459129.1">
    <property type="nucleotide sequence ID" value="NZ_JBIUBA010000011.1"/>
</dbReference>
<name>A0A495WZ10_9PSEU</name>
<reference evidence="1 2" key="1">
    <citation type="submission" date="2018-10" db="EMBL/GenBank/DDBJ databases">
        <title>Sequencing the genomes of 1000 actinobacteria strains.</title>
        <authorList>
            <person name="Klenk H.-P."/>
        </authorList>
    </citation>
    <scope>NUCLEOTIDE SEQUENCE [LARGE SCALE GENOMIC DNA]</scope>
    <source>
        <strain evidence="1 2">DSM 43911</strain>
    </source>
</reference>
<gene>
    <name evidence="1" type="ORF">DFJ66_0031</name>
</gene>
<organism evidence="1 2">
    <name type="scientific">Saccharothrix variisporea</name>
    <dbReference type="NCBI Taxonomy" id="543527"/>
    <lineage>
        <taxon>Bacteria</taxon>
        <taxon>Bacillati</taxon>
        <taxon>Actinomycetota</taxon>
        <taxon>Actinomycetes</taxon>
        <taxon>Pseudonocardiales</taxon>
        <taxon>Pseudonocardiaceae</taxon>
        <taxon>Saccharothrix</taxon>
    </lineage>
</organism>